<protein>
    <submittedName>
        <fullName evidence="1">Uncharacterized protein</fullName>
    </submittedName>
</protein>
<name>A0AAV4QST2_9ARAC</name>
<reference evidence="1 2" key="1">
    <citation type="submission" date="2021-06" db="EMBL/GenBank/DDBJ databases">
        <title>Caerostris darwini draft genome.</title>
        <authorList>
            <person name="Kono N."/>
            <person name="Arakawa K."/>
        </authorList>
    </citation>
    <scope>NUCLEOTIDE SEQUENCE [LARGE SCALE GENOMIC DNA]</scope>
</reference>
<evidence type="ECO:0000313" key="1">
    <source>
        <dbReference type="EMBL" id="GIY11150.1"/>
    </source>
</evidence>
<keyword evidence="2" id="KW-1185">Reference proteome</keyword>
<organism evidence="1 2">
    <name type="scientific">Caerostris darwini</name>
    <dbReference type="NCBI Taxonomy" id="1538125"/>
    <lineage>
        <taxon>Eukaryota</taxon>
        <taxon>Metazoa</taxon>
        <taxon>Ecdysozoa</taxon>
        <taxon>Arthropoda</taxon>
        <taxon>Chelicerata</taxon>
        <taxon>Arachnida</taxon>
        <taxon>Araneae</taxon>
        <taxon>Araneomorphae</taxon>
        <taxon>Entelegynae</taxon>
        <taxon>Araneoidea</taxon>
        <taxon>Araneidae</taxon>
        <taxon>Caerostris</taxon>
    </lineage>
</organism>
<sequence>MYTGVPASHLPSKKKLIDLKKAKELQNHIAAEAAKNVENAPTTLSVLTEQSVPVAANKRKTPTSDATAFVHKTPIEISHENWCILIKKVPSGLRDS</sequence>
<dbReference type="EMBL" id="BPLQ01004870">
    <property type="protein sequence ID" value="GIY11150.1"/>
    <property type="molecule type" value="Genomic_DNA"/>
</dbReference>
<gene>
    <name evidence="1" type="ORF">CDAR_110881</name>
</gene>
<evidence type="ECO:0000313" key="2">
    <source>
        <dbReference type="Proteomes" id="UP001054837"/>
    </source>
</evidence>
<dbReference type="Proteomes" id="UP001054837">
    <property type="component" value="Unassembled WGS sequence"/>
</dbReference>
<comment type="caution">
    <text evidence="1">The sequence shown here is derived from an EMBL/GenBank/DDBJ whole genome shotgun (WGS) entry which is preliminary data.</text>
</comment>
<proteinExistence type="predicted"/>
<accession>A0AAV4QST2</accession>
<dbReference type="AlphaFoldDB" id="A0AAV4QST2"/>